<keyword evidence="4 9" id="KW-0132">Cell division</keyword>
<evidence type="ECO:0000256" key="3">
    <source>
        <dbReference type="ARBA" id="ARBA00022490"/>
    </source>
</evidence>
<feature type="region of interest" description="Disordered" evidence="8">
    <location>
        <begin position="163"/>
        <end position="183"/>
    </location>
</feature>
<evidence type="ECO:0000256" key="5">
    <source>
        <dbReference type="ARBA" id="ARBA00023054"/>
    </source>
</evidence>
<dbReference type="InterPro" id="IPR019933">
    <property type="entry name" value="DivIVA_domain"/>
</dbReference>
<dbReference type="AlphaFoldDB" id="A0A1M6L6R8"/>
<comment type="similarity">
    <text evidence="2">Belongs to the DivIVA family.</text>
</comment>
<gene>
    <name evidence="9" type="ORF">SAMN02745248_00645</name>
</gene>
<dbReference type="Proteomes" id="UP000183952">
    <property type="component" value="Unassembled WGS sequence"/>
</dbReference>
<keyword evidence="5 7" id="KW-0175">Coiled coil</keyword>
<accession>A0A1M6L6R8</accession>
<name>A0A1M6L6R8_9CLOT</name>
<organism evidence="9 10">
    <name type="scientific">Hathewaya proteolytica DSM 3090</name>
    <dbReference type="NCBI Taxonomy" id="1121331"/>
    <lineage>
        <taxon>Bacteria</taxon>
        <taxon>Bacillati</taxon>
        <taxon>Bacillota</taxon>
        <taxon>Clostridia</taxon>
        <taxon>Eubacteriales</taxon>
        <taxon>Clostridiaceae</taxon>
        <taxon>Hathewaya</taxon>
    </lineage>
</organism>
<dbReference type="GO" id="GO:0005737">
    <property type="term" value="C:cytoplasm"/>
    <property type="evidence" value="ECO:0007669"/>
    <property type="project" value="UniProtKB-SubCell"/>
</dbReference>
<dbReference type="Gene3D" id="6.10.250.660">
    <property type="match status" value="1"/>
</dbReference>
<dbReference type="OrthoDB" id="9815492at2"/>
<evidence type="ECO:0000256" key="2">
    <source>
        <dbReference type="ARBA" id="ARBA00009008"/>
    </source>
</evidence>
<dbReference type="InterPro" id="IPR007793">
    <property type="entry name" value="DivIVA_fam"/>
</dbReference>
<proteinExistence type="inferred from homology"/>
<comment type="subcellular location">
    <subcellularLocation>
        <location evidence="1">Cytoplasm</location>
    </subcellularLocation>
</comment>
<evidence type="ECO:0000256" key="6">
    <source>
        <dbReference type="ARBA" id="ARBA00023306"/>
    </source>
</evidence>
<keyword evidence="6" id="KW-0131">Cell cycle</keyword>
<dbReference type="STRING" id="1121331.SAMN02745248_00645"/>
<reference evidence="9 10" key="1">
    <citation type="submission" date="2016-11" db="EMBL/GenBank/DDBJ databases">
        <authorList>
            <person name="Jaros S."/>
            <person name="Januszkiewicz K."/>
            <person name="Wedrychowicz H."/>
        </authorList>
    </citation>
    <scope>NUCLEOTIDE SEQUENCE [LARGE SCALE GENOMIC DNA]</scope>
    <source>
        <strain evidence="9 10">DSM 3090</strain>
    </source>
</reference>
<evidence type="ECO:0000256" key="4">
    <source>
        <dbReference type="ARBA" id="ARBA00022618"/>
    </source>
</evidence>
<keyword evidence="10" id="KW-1185">Reference proteome</keyword>
<dbReference type="EMBL" id="FRAD01000005">
    <property type="protein sequence ID" value="SHJ66886.1"/>
    <property type="molecule type" value="Genomic_DNA"/>
</dbReference>
<feature type="coiled-coil region" evidence="7">
    <location>
        <begin position="36"/>
        <end position="70"/>
    </location>
</feature>
<dbReference type="PANTHER" id="PTHR35794">
    <property type="entry name" value="CELL DIVISION PROTEIN DIVIVA"/>
    <property type="match status" value="1"/>
</dbReference>
<dbReference type="GO" id="GO:0051301">
    <property type="term" value="P:cell division"/>
    <property type="evidence" value="ECO:0007669"/>
    <property type="project" value="UniProtKB-KW"/>
</dbReference>
<evidence type="ECO:0000313" key="10">
    <source>
        <dbReference type="Proteomes" id="UP000183952"/>
    </source>
</evidence>
<evidence type="ECO:0000313" key="9">
    <source>
        <dbReference type="EMBL" id="SHJ66886.1"/>
    </source>
</evidence>
<evidence type="ECO:0000256" key="7">
    <source>
        <dbReference type="SAM" id="Coils"/>
    </source>
</evidence>
<dbReference type="Pfam" id="PF05103">
    <property type="entry name" value="DivIVA"/>
    <property type="match status" value="1"/>
</dbReference>
<evidence type="ECO:0000256" key="8">
    <source>
        <dbReference type="SAM" id="MobiDB-lite"/>
    </source>
</evidence>
<dbReference type="PANTHER" id="PTHR35794:SF2">
    <property type="entry name" value="CELL DIVISION PROTEIN DIVIVA"/>
    <property type="match status" value="1"/>
</dbReference>
<keyword evidence="3" id="KW-0963">Cytoplasm</keyword>
<protein>
    <submittedName>
        <fullName evidence="9">Cell division initiation protein</fullName>
    </submittedName>
</protein>
<evidence type="ECO:0000256" key="1">
    <source>
        <dbReference type="ARBA" id="ARBA00004496"/>
    </source>
</evidence>
<dbReference type="RefSeq" id="WP_072902276.1">
    <property type="nucleotide sequence ID" value="NZ_FRAD01000005.1"/>
</dbReference>
<dbReference type="NCBIfam" id="TIGR03544">
    <property type="entry name" value="DivI1A_domain"/>
    <property type="match status" value="1"/>
</dbReference>
<sequence length="237" mass="27389">MRITSMDIDSKDFKKSFRGYDIDDVNDFLNDVADTYDELYKENSLYKEKISNYEEKVENYKRIEETIQNTLVLAQGAAEQVKQAARKEADGILQEARDNARIIVQNANNDVIKINQEYERLKQEFEKFKVVFRNFMNSQMDMFETLDDGFKKQCNELNINQQVSTASEKEEQKTSLQGKPSPVKMPVGNPLIFDEFVDDESVSIQENFNDFLTKNNIDLSSIKSTSPLEVGLLNNSK</sequence>